<sequence>MADQQKKEDTFHFVAFQDPSSAAARKSLEKSRARAHAARVTHSRRKAKRGQTVVKWIVEGPGSHEDNTQKPEQDKVLVTKFKISPLSRLSQDKVDPFGSNPHTALPRYLQSVLDYAYECIHPKLITVASANEVSMVKIAWRRSGQEWPLMFHLQVASAANLIRADIKNERFPNNIEVLRLKHQARGLALVTKELQNLKGPAPDSLIMAMIMVANLTDPNPTQFPETIRPSPLATAQSLHLYARLTVIPSMIQALLELVVKRGGIQTMQQFGLPQLLQFADLMVSSRLGMTPSFPWVLPSFSILKGPTYQPDHDAIMMSMVIGTGFRQLDPTGMDLANALRVAGEVTVALDHYQQGRPNAPNLIDIVNAANETHHKLSGFGPKIPLNPQRTDYLWNVCRVAGLIYSDLVLFPLPPTAGVRPRLAGELLLAMENFEVFQAEETACLDQGTDMDDYTRLLLWALTLGGLASLNTPNKPYFVQKLQEYVVRWPYVSDWHAYINLMATYLWWDYILEEPAAQIWTEVTLSSTDMSNQGSVFARPNSNPSPSDWIPILPVQQSNLSDFHRPPRRGIPTPSSSEQSPQTPGNVQIRL</sequence>
<dbReference type="EMBL" id="AMGX01000002">
    <property type="protein sequence ID" value="EXJ75173.1"/>
    <property type="molecule type" value="Genomic_DNA"/>
</dbReference>
<dbReference type="STRING" id="1182543.W9X4N5"/>
<dbReference type="eggNOG" id="ENOG502RJ55">
    <property type="taxonomic scope" value="Eukaryota"/>
</dbReference>
<feature type="region of interest" description="Disordered" evidence="1">
    <location>
        <begin position="21"/>
        <end position="49"/>
    </location>
</feature>
<dbReference type="PANTHER" id="PTHR37540:SF10">
    <property type="entry name" value="SIGMA-70 REGION 2 FAMILY PROTEIN"/>
    <property type="match status" value="1"/>
</dbReference>
<name>W9X4N5_9EURO</name>
<evidence type="ECO:0000313" key="2">
    <source>
        <dbReference type="EMBL" id="EXJ75173.1"/>
    </source>
</evidence>
<dbReference type="HOGENOM" id="CLU_015771_0_1_1"/>
<comment type="caution">
    <text evidence="2">The sequence shown here is derived from an EMBL/GenBank/DDBJ whole genome shotgun (WGS) entry which is preliminary data.</text>
</comment>
<dbReference type="PANTHER" id="PTHR37540">
    <property type="entry name" value="TRANSCRIPTION FACTOR (ACR-2), PUTATIVE-RELATED-RELATED"/>
    <property type="match status" value="1"/>
</dbReference>
<dbReference type="RefSeq" id="XP_007740675.1">
    <property type="nucleotide sequence ID" value="XM_007742485.1"/>
</dbReference>
<dbReference type="AlphaFoldDB" id="W9X4N5"/>
<evidence type="ECO:0000256" key="1">
    <source>
        <dbReference type="SAM" id="MobiDB-lite"/>
    </source>
</evidence>
<protein>
    <recommendedName>
        <fullName evidence="4">Tachykinin family protein</fullName>
    </recommendedName>
</protein>
<evidence type="ECO:0000313" key="3">
    <source>
        <dbReference type="Proteomes" id="UP000019471"/>
    </source>
</evidence>
<organism evidence="2 3">
    <name type="scientific">Cladophialophora psammophila CBS 110553</name>
    <dbReference type="NCBI Taxonomy" id="1182543"/>
    <lineage>
        <taxon>Eukaryota</taxon>
        <taxon>Fungi</taxon>
        <taxon>Dikarya</taxon>
        <taxon>Ascomycota</taxon>
        <taxon>Pezizomycotina</taxon>
        <taxon>Eurotiomycetes</taxon>
        <taxon>Chaetothyriomycetidae</taxon>
        <taxon>Chaetothyriales</taxon>
        <taxon>Herpotrichiellaceae</taxon>
        <taxon>Cladophialophora</taxon>
    </lineage>
</organism>
<dbReference type="GeneID" id="19186602"/>
<accession>W9X4N5</accession>
<gene>
    <name evidence="2" type="ORF">A1O5_01869</name>
</gene>
<proteinExistence type="predicted"/>
<dbReference type="Proteomes" id="UP000019471">
    <property type="component" value="Unassembled WGS sequence"/>
</dbReference>
<feature type="compositionally biased region" description="Low complexity" evidence="1">
    <location>
        <begin position="571"/>
        <end position="583"/>
    </location>
</feature>
<keyword evidence="3" id="KW-1185">Reference proteome</keyword>
<feature type="region of interest" description="Disordered" evidence="1">
    <location>
        <begin position="559"/>
        <end position="590"/>
    </location>
</feature>
<feature type="compositionally biased region" description="Basic residues" evidence="1">
    <location>
        <begin position="33"/>
        <end position="49"/>
    </location>
</feature>
<dbReference type="OrthoDB" id="3469466at2759"/>
<reference evidence="2 3" key="1">
    <citation type="submission" date="2013-03" db="EMBL/GenBank/DDBJ databases">
        <title>The Genome Sequence of Cladophialophora psammophila CBS 110553.</title>
        <authorList>
            <consortium name="The Broad Institute Genomics Platform"/>
            <person name="Cuomo C."/>
            <person name="de Hoog S."/>
            <person name="Gorbushina A."/>
            <person name="Walker B."/>
            <person name="Young S.K."/>
            <person name="Zeng Q."/>
            <person name="Gargeya S."/>
            <person name="Fitzgerald M."/>
            <person name="Haas B."/>
            <person name="Abouelleil A."/>
            <person name="Allen A.W."/>
            <person name="Alvarado L."/>
            <person name="Arachchi H.M."/>
            <person name="Berlin A.M."/>
            <person name="Chapman S.B."/>
            <person name="Gainer-Dewar J."/>
            <person name="Goldberg J."/>
            <person name="Griggs A."/>
            <person name="Gujja S."/>
            <person name="Hansen M."/>
            <person name="Howarth C."/>
            <person name="Imamovic A."/>
            <person name="Ireland A."/>
            <person name="Larimer J."/>
            <person name="McCowan C."/>
            <person name="Murphy C."/>
            <person name="Pearson M."/>
            <person name="Poon T.W."/>
            <person name="Priest M."/>
            <person name="Roberts A."/>
            <person name="Saif S."/>
            <person name="Shea T."/>
            <person name="Sisk P."/>
            <person name="Sykes S."/>
            <person name="Wortman J."/>
            <person name="Nusbaum C."/>
            <person name="Birren B."/>
        </authorList>
    </citation>
    <scope>NUCLEOTIDE SEQUENCE [LARGE SCALE GENOMIC DNA]</scope>
    <source>
        <strain evidence="2 3">CBS 110553</strain>
    </source>
</reference>
<evidence type="ECO:0008006" key="4">
    <source>
        <dbReference type="Google" id="ProtNLM"/>
    </source>
</evidence>